<keyword evidence="1" id="KW-0732">Signal</keyword>
<feature type="chain" id="PRO_5046202716" description="DUF3761 domain-containing protein" evidence="1">
    <location>
        <begin position="26"/>
        <end position="172"/>
    </location>
</feature>
<comment type="caution">
    <text evidence="2">The sequence shown here is derived from an EMBL/GenBank/DDBJ whole genome shotgun (WGS) entry which is preliminary data.</text>
</comment>
<dbReference type="EMBL" id="JBHSGI010000033">
    <property type="protein sequence ID" value="MFC4671467.1"/>
    <property type="molecule type" value="Genomic_DNA"/>
</dbReference>
<evidence type="ECO:0000313" key="3">
    <source>
        <dbReference type="Proteomes" id="UP001595973"/>
    </source>
</evidence>
<evidence type="ECO:0000313" key="2">
    <source>
        <dbReference type="EMBL" id="MFC4671467.1"/>
    </source>
</evidence>
<dbReference type="RefSeq" id="WP_380722028.1">
    <property type="nucleotide sequence ID" value="NZ_JBHSGI010000033.1"/>
</dbReference>
<sequence>MHRKFIALIVSAAVAVTGFTAPARADSDDIAKALLGFTALALIAKAIDDSKKQTTVINRYPTRPIYTQPRPPIYTQPRPPIYSHPTYPTYPNPRPLPPQISKFDLPQSCLRNFQVNGRPVQLFGNACMNRTYAYTRALPNACEYRFRGDRGAVHIGYEPFCLQQRGYRTARF</sequence>
<dbReference type="Proteomes" id="UP001595973">
    <property type="component" value="Unassembled WGS sequence"/>
</dbReference>
<organism evidence="2 3">
    <name type="scientific">Seohaeicola nanhaiensis</name>
    <dbReference type="NCBI Taxonomy" id="1387282"/>
    <lineage>
        <taxon>Bacteria</taxon>
        <taxon>Pseudomonadati</taxon>
        <taxon>Pseudomonadota</taxon>
        <taxon>Alphaproteobacteria</taxon>
        <taxon>Rhodobacterales</taxon>
        <taxon>Roseobacteraceae</taxon>
        <taxon>Seohaeicola</taxon>
    </lineage>
</organism>
<evidence type="ECO:0000256" key="1">
    <source>
        <dbReference type="SAM" id="SignalP"/>
    </source>
</evidence>
<proteinExistence type="predicted"/>
<evidence type="ECO:0008006" key="4">
    <source>
        <dbReference type="Google" id="ProtNLM"/>
    </source>
</evidence>
<name>A0ABV9KN43_9RHOB</name>
<accession>A0ABV9KN43</accession>
<feature type="signal peptide" evidence="1">
    <location>
        <begin position="1"/>
        <end position="25"/>
    </location>
</feature>
<reference evidence="3" key="1">
    <citation type="journal article" date="2019" name="Int. J. Syst. Evol. Microbiol.">
        <title>The Global Catalogue of Microorganisms (GCM) 10K type strain sequencing project: providing services to taxonomists for standard genome sequencing and annotation.</title>
        <authorList>
            <consortium name="The Broad Institute Genomics Platform"/>
            <consortium name="The Broad Institute Genome Sequencing Center for Infectious Disease"/>
            <person name="Wu L."/>
            <person name="Ma J."/>
        </authorList>
    </citation>
    <scope>NUCLEOTIDE SEQUENCE [LARGE SCALE GENOMIC DNA]</scope>
    <source>
        <strain evidence="3">CGMCC 4.7283</strain>
    </source>
</reference>
<gene>
    <name evidence="2" type="ORF">ACFO5X_23135</name>
</gene>
<protein>
    <recommendedName>
        <fullName evidence="4">DUF3761 domain-containing protein</fullName>
    </recommendedName>
</protein>
<keyword evidence="3" id="KW-1185">Reference proteome</keyword>